<dbReference type="InterPro" id="IPR050834">
    <property type="entry name" value="Glycosyltransf_2"/>
</dbReference>
<comment type="caution">
    <text evidence="3">The sequence shown here is derived from an EMBL/GenBank/DDBJ whole genome shotgun (WGS) entry which is preliminary data.</text>
</comment>
<feature type="domain" description="Glycosyltransferase 2-like" evidence="2">
    <location>
        <begin position="11"/>
        <end position="131"/>
    </location>
</feature>
<feature type="transmembrane region" description="Helical" evidence="1">
    <location>
        <begin position="253"/>
        <end position="270"/>
    </location>
</feature>
<dbReference type="SUPFAM" id="SSF53448">
    <property type="entry name" value="Nucleotide-diphospho-sugar transferases"/>
    <property type="match status" value="1"/>
</dbReference>
<reference evidence="3" key="1">
    <citation type="journal article" date="2014" name="Front. Microbiol.">
        <title>High frequency of phylogenetically diverse reductive dehalogenase-homologous genes in deep subseafloor sedimentary metagenomes.</title>
        <authorList>
            <person name="Kawai M."/>
            <person name="Futagami T."/>
            <person name="Toyoda A."/>
            <person name="Takaki Y."/>
            <person name="Nishi S."/>
            <person name="Hori S."/>
            <person name="Arai W."/>
            <person name="Tsubouchi T."/>
            <person name="Morono Y."/>
            <person name="Uchiyama I."/>
            <person name="Ito T."/>
            <person name="Fujiyama A."/>
            <person name="Inagaki F."/>
            <person name="Takami H."/>
        </authorList>
    </citation>
    <scope>NUCLEOTIDE SEQUENCE</scope>
    <source>
        <strain evidence="3">Expedition CK06-06</strain>
    </source>
</reference>
<dbReference type="EMBL" id="BARV01022323">
    <property type="protein sequence ID" value="GAI19286.1"/>
    <property type="molecule type" value="Genomic_DNA"/>
</dbReference>
<dbReference type="PANTHER" id="PTHR43685">
    <property type="entry name" value="GLYCOSYLTRANSFERASE"/>
    <property type="match status" value="1"/>
</dbReference>
<protein>
    <recommendedName>
        <fullName evidence="2">Glycosyltransferase 2-like domain-containing protein</fullName>
    </recommendedName>
</protein>
<dbReference type="AlphaFoldDB" id="X1MMK0"/>
<proteinExistence type="predicted"/>
<feature type="non-terminal residue" evidence="3">
    <location>
        <position position="1"/>
    </location>
</feature>
<organism evidence="3">
    <name type="scientific">marine sediment metagenome</name>
    <dbReference type="NCBI Taxonomy" id="412755"/>
    <lineage>
        <taxon>unclassified sequences</taxon>
        <taxon>metagenomes</taxon>
        <taxon>ecological metagenomes</taxon>
    </lineage>
</organism>
<dbReference type="PANTHER" id="PTHR43685:SF3">
    <property type="entry name" value="SLR2126 PROTEIN"/>
    <property type="match status" value="1"/>
</dbReference>
<name>X1MMK0_9ZZZZ</name>
<sequence>IVLPDDKVKKEFGEVKFIPTGNISPSKKRDMGAKHSSGDILAFIDADAFPKKDWLKNASKYFKDESVGAVGGPGITPYSDNFLQKAGGEVYSSLLGGGKFTYRYKPQKKIEVDDFPSMNLLVRKKVFEEIGGFKTNFWPGEDTILCLNITKKLGKKIIYAPDVVVYHHRRPLFISHLLQVYSYASHRGYFVKKYPQTSLRPIFFIPSLFDIGLIAGFILSFYNTILRNLYLLILILYFLMIIFTTLNIKNLKMKLYVILGIFLTHIVYGLG</sequence>
<dbReference type="InterPro" id="IPR001173">
    <property type="entry name" value="Glyco_trans_2-like"/>
</dbReference>
<dbReference type="Pfam" id="PF00535">
    <property type="entry name" value="Glycos_transf_2"/>
    <property type="match status" value="1"/>
</dbReference>
<accession>X1MMK0</accession>
<dbReference type="InterPro" id="IPR029044">
    <property type="entry name" value="Nucleotide-diphossugar_trans"/>
</dbReference>
<keyword evidence="1" id="KW-0472">Membrane</keyword>
<feature type="non-terminal residue" evidence="3">
    <location>
        <position position="271"/>
    </location>
</feature>
<gene>
    <name evidence="3" type="ORF">S06H3_36822</name>
</gene>
<evidence type="ECO:0000256" key="1">
    <source>
        <dbReference type="SAM" id="Phobius"/>
    </source>
</evidence>
<feature type="transmembrane region" description="Helical" evidence="1">
    <location>
        <begin position="202"/>
        <end position="222"/>
    </location>
</feature>
<evidence type="ECO:0000259" key="2">
    <source>
        <dbReference type="Pfam" id="PF00535"/>
    </source>
</evidence>
<dbReference type="Gene3D" id="3.90.550.10">
    <property type="entry name" value="Spore Coat Polysaccharide Biosynthesis Protein SpsA, Chain A"/>
    <property type="match status" value="1"/>
</dbReference>
<evidence type="ECO:0000313" key="3">
    <source>
        <dbReference type="EMBL" id="GAI19286.1"/>
    </source>
</evidence>
<feature type="transmembrane region" description="Helical" evidence="1">
    <location>
        <begin position="228"/>
        <end position="246"/>
    </location>
</feature>
<keyword evidence="1" id="KW-0812">Transmembrane</keyword>
<keyword evidence="1" id="KW-1133">Transmembrane helix</keyword>